<dbReference type="GO" id="GO:0004553">
    <property type="term" value="F:hydrolase activity, hydrolyzing O-glycosyl compounds"/>
    <property type="evidence" value="ECO:0007669"/>
    <property type="project" value="InterPro"/>
</dbReference>
<dbReference type="Proteomes" id="UP000277007">
    <property type="component" value="Unassembled WGS sequence"/>
</dbReference>
<organism evidence="6 7">
    <name type="scientific">Azospirillum griseum</name>
    <dbReference type="NCBI Taxonomy" id="2496639"/>
    <lineage>
        <taxon>Bacteria</taxon>
        <taxon>Pseudomonadati</taxon>
        <taxon>Pseudomonadota</taxon>
        <taxon>Alphaproteobacteria</taxon>
        <taxon>Rhodospirillales</taxon>
        <taxon>Azospirillaceae</taxon>
        <taxon>Azospirillum</taxon>
    </lineage>
</organism>
<feature type="signal peptide" evidence="4">
    <location>
        <begin position="1"/>
        <end position="33"/>
    </location>
</feature>
<dbReference type="PANTHER" id="PTHR37423:SF2">
    <property type="entry name" value="MEMBRANE-BOUND LYTIC MUREIN TRANSGLYCOSYLASE C"/>
    <property type="match status" value="1"/>
</dbReference>
<dbReference type="SUPFAM" id="SSF48435">
    <property type="entry name" value="Bacterial muramidases"/>
    <property type="match status" value="1"/>
</dbReference>
<evidence type="ECO:0000256" key="2">
    <source>
        <dbReference type="ARBA" id="ARBA00009387"/>
    </source>
</evidence>
<reference evidence="6 7" key="1">
    <citation type="submission" date="2018-12" db="EMBL/GenBank/DDBJ databases">
        <authorList>
            <person name="Yang Y."/>
        </authorList>
    </citation>
    <scope>NUCLEOTIDE SEQUENCE [LARGE SCALE GENOMIC DNA]</scope>
    <source>
        <strain evidence="6 7">L-25-5w-1</strain>
    </source>
</reference>
<accession>A0A3S0K7G0</accession>
<evidence type="ECO:0000313" key="6">
    <source>
        <dbReference type="EMBL" id="RTR23548.1"/>
    </source>
</evidence>
<evidence type="ECO:0000256" key="4">
    <source>
        <dbReference type="SAM" id="SignalP"/>
    </source>
</evidence>
<dbReference type="InterPro" id="IPR008258">
    <property type="entry name" value="Transglycosylase_SLT_dom_1"/>
</dbReference>
<comment type="caution">
    <text evidence="6">The sequence shown here is derived from an EMBL/GenBank/DDBJ whole genome shotgun (WGS) entry which is preliminary data.</text>
</comment>
<dbReference type="Pfam" id="PF01464">
    <property type="entry name" value="SLT"/>
    <property type="match status" value="1"/>
</dbReference>
<keyword evidence="7" id="KW-1185">Reference proteome</keyword>
<dbReference type="Gene3D" id="1.10.530.10">
    <property type="match status" value="1"/>
</dbReference>
<dbReference type="Gene3D" id="1.25.20.10">
    <property type="entry name" value="Bacterial muramidases"/>
    <property type="match status" value="1"/>
</dbReference>
<feature type="chain" id="PRO_5018743731" evidence="4">
    <location>
        <begin position="34"/>
        <end position="661"/>
    </location>
</feature>
<evidence type="ECO:0000313" key="7">
    <source>
        <dbReference type="Proteomes" id="UP000277007"/>
    </source>
</evidence>
<protein>
    <submittedName>
        <fullName evidence="6">Lytic transglycosylase domain-containing protein</fullName>
    </submittedName>
</protein>
<evidence type="ECO:0000259" key="5">
    <source>
        <dbReference type="Pfam" id="PF01464"/>
    </source>
</evidence>
<dbReference type="SUPFAM" id="SSF53955">
    <property type="entry name" value="Lysozyme-like"/>
    <property type="match status" value="1"/>
</dbReference>
<name>A0A3S0K7G0_9PROT</name>
<dbReference type="InterPro" id="IPR008939">
    <property type="entry name" value="Lytic_TGlycosylase_superhlx_U"/>
</dbReference>
<gene>
    <name evidence="6" type="ORF">EJ903_03175</name>
</gene>
<comment type="similarity">
    <text evidence="1">Belongs to the transglycosylase Slt family.</text>
</comment>
<dbReference type="RefSeq" id="WP_126612059.1">
    <property type="nucleotide sequence ID" value="NZ_JBHUCY010000010.1"/>
</dbReference>
<proteinExistence type="inferred from homology"/>
<dbReference type="GO" id="GO:0042597">
    <property type="term" value="C:periplasmic space"/>
    <property type="evidence" value="ECO:0007669"/>
    <property type="project" value="InterPro"/>
</dbReference>
<comment type="similarity">
    <text evidence="2">Belongs to the virb1 family.</text>
</comment>
<sequence>MRTLDLPAAVGKSARLALIAALLCLPITSLADAAALNPADAALYRQAFKAADNDRLDEAQRLAAQAGERLPAKVIRWLALTAPTGGASFDEIAAFVRDNPSWPNLAPLRRQAEKAIPPGTDPSVLIDWFRQYPALTNDGFLQHADALIATGSAERATPLIRARWVEATLTAYDEAAFLGRYRSFLRAQDHKARIDRLLWDRQEAAARRMLPLFDDAYDTLIEARIALDGDKPGAEAAAARVASSLANDPGLLFDLARYRRRKGDDTGALAIVTQAPAEMGRPQSWWSERQLLARRAIERSDFNLAYQLVKAHGQKDGSGLAEAEFLAGFIALRFLDQPSDAFAHFHKLYRSVTAPISKARGAYWCGRAAEATGQTAQAREWFAKAAPYGTTFYGQLSARHLGDGRVTLPNPPSVSNADATAFERWELVQVARMLSEILGRDDDRLAAFLRRISLDSKTPTDYTLAARLAGEIGRRDLAVAAAKDAAQNEVFLVDAGYPVIEERPSAPEPALIHGIIRQESTFNTQIVSSAGARGLMQLMPSTAQLVAGKLGLKHSVPRLTADPAFNMTLGSAYLSELIDRFNGSYILAIAGYNAGPGRVRQWIQAYGDPRSGNIDPVDWIELIPIYETRNYVQRVMEAVLVYRAKLQGPSADLNLDRDLRR</sequence>
<dbReference type="PANTHER" id="PTHR37423">
    <property type="entry name" value="SOLUBLE LYTIC MUREIN TRANSGLYCOSYLASE-RELATED"/>
    <property type="match status" value="1"/>
</dbReference>
<evidence type="ECO:0000256" key="3">
    <source>
        <dbReference type="ARBA" id="ARBA00022729"/>
    </source>
</evidence>
<feature type="domain" description="Transglycosylase SLT" evidence="5">
    <location>
        <begin position="508"/>
        <end position="608"/>
    </location>
</feature>
<dbReference type="AlphaFoldDB" id="A0A3S0K7G0"/>
<dbReference type="EMBL" id="RXMA01000002">
    <property type="protein sequence ID" value="RTR23548.1"/>
    <property type="molecule type" value="Genomic_DNA"/>
</dbReference>
<dbReference type="OrthoDB" id="9815002at2"/>
<dbReference type="InterPro" id="IPR023346">
    <property type="entry name" value="Lysozyme-like_dom_sf"/>
</dbReference>
<evidence type="ECO:0000256" key="1">
    <source>
        <dbReference type="ARBA" id="ARBA00007734"/>
    </source>
</evidence>
<keyword evidence="3 4" id="KW-0732">Signal</keyword>
<dbReference type="CDD" id="cd13401">
    <property type="entry name" value="Slt70-like"/>
    <property type="match status" value="1"/>
</dbReference>